<reference evidence="11 12" key="1">
    <citation type="submission" date="2024-03" db="EMBL/GenBank/DDBJ databases">
        <title>Complete genome sequence of the green alga Chloropicon roscoffensis RCC1871.</title>
        <authorList>
            <person name="Lemieux C."/>
            <person name="Pombert J.-F."/>
            <person name="Otis C."/>
            <person name="Turmel M."/>
        </authorList>
    </citation>
    <scope>NUCLEOTIDE SEQUENCE [LARGE SCALE GENOMIC DNA]</scope>
    <source>
        <strain evidence="11 12">RCC1871</strain>
    </source>
</reference>
<evidence type="ECO:0000256" key="8">
    <source>
        <dbReference type="ARBA" id="ARBA00023242"/>
    </source>
</evidence>
<gene>
    <name evidence="11" type="ORF">HKI87_03g22870</name>
</gene>
<evidence type="ECO:0000256" key="9">
    <source>
        <dbReference type="ARBA" id="ARBA00093307"/>
    </source>
</evidence>
<protein>
    <recommendedName>
        <fullName evidence="3">Coiled-coil domain-containing protein 86</fullName>
    </recommendedName>
</protein>
<dbReference type="EMBL" id="CP151503">
    <property type="protein sequence ID" value="WZN60753.1"/>
    <property type="molecule type" value="Genomic_DNA"/>
</dbReference>
<dbReference type="GO" id="GO:0005730">
    <property type="term" value="C:nucleolus"/>
    <property type="evidence" value="ECO:0007669"/>
    <property type="project" value="UniProtKB-SubCell"/>
</dbReference>
<evidence type="ECO:0000256" key="2">
    <source>
        <dbReference type="ARBA" id="ARBA00004604"/>
    </source>
</evidence>
<feature type="compositionally biased region" description="Gly residues" evidence="10">
    <location>
        <begin position="12"/>
        <end position="26"/>
    </location>
</feature>
<feature type="compositionally biased region" description="Basic and acidic residues" evidence="10">
    <location>
        <begin position="33"/>
        <end position="59"/>
    </location>
</feature>
<feature type="compositionally biased region" description="Basic and acidic residues" evidence="10">
    <location>
        <begin position="126"/>
        <end position="174"/>
    </location>
</feature>
<dbReference type="Proteomes" id="UP001472866">
    <property type="component" value="Chromosome 03"/>
</dbReference>
<feature type="region of interest" description="Disordered" evidence="10">
    <location>
        <begin position="1"/>
        <end position="196"/>
    </location>
</feature>
<proteinExistence type="predicted"/>
<accession>A0AAX4P3Z6</accession>
<organism evidence="11 12">
    <name type="scientific">Chloropicon roscoffensis</name>
    <dbReference type="NCBI Taxonomy" id="1461544"/>
    <lineage>
        <taxon>Eukaryota</taxon>
        <taxon>Viridiplantae</taxon>
        <taxon>Chlorophyta</taxon>
        <taxon>Chloropicophyceae</taxon>
        <taxon>Chloropicales</taxon>
        <taxon>Chloropicaceae</taxon>
        <taxon>Chloropicon</taxon>
    </lineage>
</organism>
<evidence type="ECO:0000256" key="10">
    <source>
        <dbReference type="SAM" id="MobiDB-lite"/>
    </source>
</evidence>
<dbReference type="AlphaFoldDB" id="A0AAX4P3Z6"/>
<feature type="compositionally biased region" description="Low complexity" evidence="10">
    <location>
        <begin position="115"/>
        <end position="125"/>
    </location>
</feature>
<dbReference type="InterPro" id="IPR026570">
    <property type="entry name" value="CCDC86"/>
</dbReference>
<keyword evidence="6" id="KW-0164">Citrullination</keyword>
<dbReference type="PANTHER" id="PTHR13557">
    <property type="entry name" value="COILED-COIL DOMAIN-CONTAINING PROTEIN 86"/>
    <property type="match status" value="1"/>
</dbReference>
<evidence type="ECO:0000313" key="11">
    <source>
        <dbReference type="EMBL" id="WZN60753.1"/>
    </source>
</evidence>
<evidence type="ECO:0000256" key="3">
    <source>
        <dbReference type="ARBA" id="ARBA00016738"/>
    </source>
</evidence>
<keyword evidence="12" id="KW-1185">Reference proteome</keyword>
<comment type="function">
    <text evidence="9">Required for proper chromosome segregation during mitosis and error-free mitotic progression.</text>
</comment>
<evidence type="ECO:0000256" key="7">
    <source>
        <dbReference type="ARBA" id="ARBA00023054"/>
    </source>
</evidence>
<feature type="compositionally biased region" description="Basic residues" evidence="10">
    <location>
        <begin position="187"/>
        <end position="196"/>
    </location>
</feature>
<evidence type="ECO:0000256" key="6">
    <source>
        <dbReference type="ARBA" id="ARBA00022934"/>
    </source>
</evidence>
<dbReference type="GO" id="GO:0005694">
    <property type="term" value="C:chromosome"/>
    <property type="evidence" value="ECO:0007669"/>
    <property type="project" value="UniProtKB-SubCell"/>
</dbReference>
<evidence type="ECO:0000256" key="4">
    <source>
        <dbReference type="ARBA" id="ARBA00022454"/>
    </source>
</evidence>
<feature type="compositionally biased region" description="Basic and acidic residues" evidence="10">
    <location>
        <begin position="69"/>
        <end position="90"/>
    </location>
</feature>
<evidence type="ECO:0000313" key="12">
    <source>
        <dbReference type="Proteomes" id="UP001472866"/>
    </source>
</evidence>
<dbReference type="PANTHER" id="PTHR13557:SF1">
    <property type="entry name" value="COILED-COIL DOMAIN-CONTAINING PROTEIN 86"/>
    <property type="match status" value="1"/>
</dbReference>
<sequence length="211" mass="24432">MGTRSSMDTDGGRNGVGGASGSGSRFGEGWVPDQHDPKEGEKQHDFRSLEDRGSKEKTGWRVQTRKRRREELEQLEKERPAVEAVEDSKTKKIRTSSTVGKESGRSWKHKATARSSSQNKSLPSKSWEEKMRKKAELAAWKKERDELREQVKDAHRAERKRLEEKRKLKEENRKRTGTVYQQISNPRKLRNMSKKQFKSVILRTSDLPKSK</sequence>
<name>A0AAX4P3Z6_9CHLO</name>
<evidence type="ECO:0000256" key="1">
    <source>
        <dbReference type="ARBA" id="ARBA00004286"/>
    </source>
</evidence>
<evidence type="ECO:0000256" key="5">
    <source>
        <dbReference type="ARBA" id="ARBA00022553"/>
    </source>
</evidence>
<keyword evidence="7" id="KW-0175">Coiled coil</keyword>
<keyword evidence="8" id="KW-0539">Nucleus</keyword>
<comment type="subcellular location">
    <subcellularLocation>
        <location evidence="1">Chromosome</location>
    </subcellularLocation>
    <subcellularLocation>
        <location evidence="2">Nucleus</location>
        <location evidence="2">Nucleolus</location>
    </subcellularLocation>
</comment>
<keyword evidence="4" id="KW-0158">Chromosome</keyword>
<keyword evidence="5" id="KW-0597">Phosphoprotein</keyword>